<organism evidence="2 3">
    <name type="scientific">Mucilaginibacter pineti</name>
    <dbReference type="NCBI Taxonomy" id="1391627"/>
    <lineage>
        <taxon>Bacteria</taxon>
        <taxon>Pseudomonadati</taxon>
        <taxon>Bacteroidota</taxon>
        <taxon>Sphingobacteriia</taxon>
        <taxon>Sphingobacteriales</taxon>
        <taxon>Sphingobacteriaceae</taxon>
        <taxon>Mucilaginibacter</taxon>
    </lineage>
</organism>
<evidence type="ECO:0000313" key="2">
    <source>
        <dbReference type="EMBL" id="SDF67844.1"/>
    </source>
</evidence>
<dbReference type="GO" id="GO:0016758">
    <property type="term" value="F:hexosyltransferase activity"/>
    <property type="evidence" value="ECO:0007669"/>
    <property type="project" value="UniProtKB-ARBA"/>
</dbReference>
<proteinExistence type="predicted"/>
<dbReference type="PANTHER" id="PTHR22916">
    <property type="entry name" value="GLYCOSYLTRANSFERASE"/>
    <property type="match status" value="1"/>
</dbReference>
<keyword evidence="2" id="KW-0808">Transferase</keyword>
<dbReference type="PANTHER" id="PTHR22916:SF3">
    <property type="entry name" value="UDP-GLCNAC:BETAGAL BETA-1,3-N-ACETYLGLUCOSAMINYLTRANSFERASE-LIKE PROTEIN 1"/>
    <property type="match status" value="1"/>
</dbReference>
<dbReference type="STRING" id="1391627.SAMN05216464_12423"/>
<evidence type="ECO:0000313" key="3">
    <source>
        <dbReference type="Proteomes" id="UP000199072"/>
    </source>
</evidence>
<dbReference type="CDD" id="cd04196">
    <property type="entry name" value="GT_2_like_d"/>
    <property type="match status" value="1"/>
</dbReference>
<dbReference type="InterPro" id="IPR001173">
    <property type="entry name" value="Glyco_trans_2-like"/>
</dbReference>
<name>A0A1G7N1F2_9SPHI</name>
<dbReference type="Gene3D" id="3.90.550.10">
    <property type="entry name" value="Spore Coat Polysaccharide Biosynthesis Protein SpsA, Chain A"/>
    <property type="match status" value="1"/>
</dbReference>
<dbReference type="Proteomes" id="UP000199072">
    <property type="component" value="Unassembled WGS sequence"/>
</dbReference>
<gene>
    <name evidence="2" type="ORF">SAMN05216464_12423</name>
</gene>
<protein>
    <submittedName>
        <fullName evidence="2">Glycosyltransferase involved in cell wall bisynthesis</fullName>
    </submittedName>
</protein>
<dbReference type="AlphaFoldDB" id="A0A1G7N1F2"/>
<sequence length="303" mass="34862">MKQALVSIALCTYNGQKYLAEQIESLLNQSYRHFEVIIVDDCSTDGTFAVTTDFATRDARIKCFANDVNLGFNKNFEKALNLCTGNFIAICDQDDIWEPNKIEVLLDAIGDNWMVYSNSIFMSADGKTFGRKLLENVNLPGKNYKALLLNNYISGHTAMFSREFLSYILPFPEQGFYDWWMGFIALYHERLAFADEVLTKYRQHELAATNDTRLSKRGIKRMYFNRILNQLNVFLTYPNLKKADSDYINNLNNAFKLKLTKTLSAPLFKIIAADYHLLFPFQKVLKNLAKITFAIKFSMGQKA</sequence>
<dbReference type="OrthoDB" id="9802649at2"/>
<evidence type="ECO:0000259" key="1">
    <source>
        <dbReference type="Pfam" id="PF00535"/>
    </source>
</evidence>
<dbReference type="Pfam" id="PF00535">
    <property type="entry name" value="Glycos_transf_2"/>
    <property type="match status" value="1"/>
</dbReference>
<dbReference type="EMBL" id="FNAI01000024">
    <property type="protein sequence ID" value="SDF67844.1"/>
    <property type="molecule type" value="Genomic_DNA"/>
</dbReference>
<dbReference type="RefSeq" id="WP_091157094.1">
    <property type="nucleotide sequence ID" value="NZ_FNAI01000024.1"/>
</dbReference>
<reference evidence="2 3" key="1">
    <citation type="submission" date="2016-10" db="EMBL/GenBank/DDBJ databases">
        <authorList>
            <person name="de Groot N.N."/>
        </authorList>
    </citation>
    <scope>NUCLEOTIDE SEQUENCE [LARGE SCALE GENOMIC DNA]</scope>
    <source>
        <strain evidence="2 3">47C3B</strain>
    </source>
</reference>
<keyword evidence="3" id="KW-1185">Reference proteome</keyword>
<accession>A0A1G7N1F2</accession>
<dbReference type="SUPFAM" id="SSF53448">
    <property type="entry name" value="Nucleotide-diphospho-sugar transferases"/>
    <property type="match status" value="1"/>
</dbReference>
<feature type="domain" description="Glycosyltransferase 2-like" evidence="1">
    <location>
        <begin position="7"/>
        <end position="166"/>
    </location>
</feature>
<dbReference type="InterPro" id="IPR029044">
    <property type="entry name" value="Nucleotide-diphossugar_trans"/>
</dbReference>